<dbReference type="Proteomes" id="UP000002762">
    <property type="component" value="Unassembled WGS sequence"/>
</dbReference>
<accession>J5JHD3</accession>
<reference evidence="1 2" key="1">
    <citation type="journal article" date="2012" name="Sci. Rep.">
        <title>Genomic perspectives on the evolution of fungal entomopathogenicity in Beauveria bassiana.</title>
        <authorList>
            <person name="Xiao G."/>
            <person name="Ying S.H."/>
            <person name="Zheng P."/>
            <person name="Wang Z.L."/>
            <person name="Zhang S."/>
            <person name="Xie X.Q."/>
            <person name="Shang Y."/>
            <person name="St Leger R.J."/>
            <person name="Zhao G.P."/>
            <person name="Wang C."/>
            <person name="Feng M.G."/>
        </authorList>
    </citation>
    <scope>NUCLEOTIDE SEQUENCE [LARGE SCALE GENOMIC DNA]</scope>
    <source>
        <strain evidence="1 2">ARSEF 2860</strain>
    </source>
</reference>
<dbReference type="HOGENOM" id="CLU_885632_0_0_1"/>
<dbReference type="OrthoDB" id="5419315at2759"/>
<protein>
    <recommendedName>
        <fullName evidence="3">Zn(2)-C6 fungal-type domain-containing protein</fullName>
    </recommendedName>
</protein>
<dbReference type="EMBL" id="JH725180">
    <property type="protein sequence ID" value="EJP62886.1"/>
    <property type="molecule type" value="Genomic_DNA"/>
</dbReference>
<evidence type="ECO:0000313" key="1">
    <source>
        <dbReference type="EMBL" id="EJP62886.1"/>
    </source>
</evidence>
<proteinExistence type="predicted"/>
<dbReference type="RefSeq" id="XP_008601410.1">
    <property type="nucleotide sequence ID" value="XM_008603188.1"/>
</dbReference>
<organism evidence="1 2">
    <name type="scientific">Beauveria bassiana (strain ARSEF 2860)</name>
    <name type="common">White muscardine disease fungus</name>
    <name type="synonym">Tritirachium shiotae</name>
    <dbReference type="NCBI Taxonomy" id="655819"/>
    <lineage>
        <taxon>Eukaryota</taxon>
        <taxon>Fungi</taxon>
        <taxon>Dikarya</taxon>
        <taxon>Ascomycota</taxon>
        <taxon>Pezizomycotina</taxon>
        <taxon>Sordariomycetes</taxon>
        <taxon>Hypocreomycetidae</taxon>
        <taxon>Hypocreales</taxon>
        <taxon>Cordycipitaceae</taxon>
        <taxon>Beauveria</taxon>
    </lineage>
</organism>
<dbReference type="AlphaFoldDB" id="J5JHD3"/>
<sequence length="314" mass="36073">MNISPDKHLLSPERLHNIDDVAGRPVSFARQAVSQQETTQKDKGWLCQLQKAQNQCNEGKPSCSACLNRREHCEYQQAMLLRVPQQHPYQQETLLRRRQQSPPRPHPLSLPPSHLEEFRRELFPLPETTSTPKQLQQQSLPTGPLPPVLSLLQRLHQSFKNQKFIETQKLKQLANMSEFESAVSGHLQSYQPPVDCFNSKQVDAIFAKLKDALCALLDNLIGIRNVRSFDSQMRLHPFHIPQCSDLETQGHFLQHFQLHTSTSFNVDPRDRRDSDSILRETTIRCSFELTSLMNCVLALSALHIKQGKLREILP</sequence>
<dbReference type="GeneID" id="19891103"/>
<evidence type="ECO:0000313" key="2">
    <source>
        <dbReference type="Proteomes" id="UP000002762"/>
    </source>
</evidence>
<dbReference type="STRING" id="655819.J5JHD3"/>
<keyword evidence="2" id="KW-1185">Reference proteome</keyword>
<name>J5JHD3_BEAB2</name>
<dbReference type="InParanoid" id="J5JHD3"/>
<evidence type="ECO:0008006" key="3">
    <source>
        <dbReference type="Google" id="ProtNLM"/>
    </source>
</evidence>
<gene>
    <name evidence="1" type="ORF">BBA_08091</name>
</gene>